<dbReference type="AlphaFoldDB" id="A0A6A7RY12"/>
<dbReference type="InterPro" id="IPR013424">
    <property type="entry name" value="Ice-binding_C"/>
</dbReference>
<feature type="domain" description="Ice-binding protein C-terminal" evidence="2">
    <location>
        <begin position="217"/>
        <end position="239"/>
    </location>
</feature>
<evidence type="ECO:0000313" key="3">
    <source>
        <dbReference type="EMBL" id="MQM32363.1"/>
    </source>
</evidence>
<reference evidence="3 4" key="1">
    <citation type="submission" date="2017-09" db="EMBL/GenBank/DDBJ databases">
        <title>Metagenomic Analysis Reveals Denitrifying Candidatus Accumulibacter and Flanking Population as a Source of N2O.</title>
        <authorList>
            <person name="Gao H."/>
            <person name="Mao Y."/>
            <person name="Zhao X."/>
            <person name="Liu W.-T."/>
            <person name="Zhang T."/>
            <person name="Wells G."/>
        </authorList>
    </citation>
    <scope>NUCLEOTIDE SEQUENCE [LARGE SCALE GENOMIC DNA]</scope>
    <source>
        <strain evidence="3">CANDO_2_IC</strain>
    </source>
</reference>
<dbReference type="Pfam" id="PF07589">
    <property type="entry name" value="PEP-CTERM"/>
    <property type="match status" value="1"/>
</dbReference>
<protein>
    <recommendedName>
        <fullName evidence="2">Ice-binding protein C-terminal domain-containing protein</fullName>
    </recommendedName>
</protein>
<sequence>MNRKMTIKKLSATLGGLFLMLATTGAQAISLDALFAAGTIQVNDKLFSDWQLKDLVDSSDAPSIDLTRIEVTGISGNPLNPGLNFAIGGGGVQAGGQAGDFDVAILRFEFKVTVLDPRMRIKDSELSISGGWVASPDTLLGIEETVCSSANCEPAVPDEIAWQRVWVDALLNEFKEQDVRNFAPQQEMWVDQLVYVSSWDGGPAAITNFQKFFSQEVPEPATLAMIALGLIGVGFGRRRLG</sequence>
<dbReference type="Proteomes" id="UP000342300">
    <property type="component" value="Unassembled WGS sequence"/>
</dbReference>
<evidence type="ECO:0000259" key="2">
    <source>
        <dbReference type="Pfam" id="PF07589"/>
    </source>
</evidence>
<dbReference type="EMBL" id="PDHS01000505">
    <property type="protein sequence ID" value="MQM32363.1"/>
    <property type="molecule type" value="Genomic_DNA"/>
</dbReference>
<proteinExistence type="predicted"/>
<evidence type="ECO:0000313" key="4">
    <source>
        <dbReference type="Proteomes" id="UP000342300"/>
    </source>
</evidence>
<evidence type="ECO:0000256" key="1">
    <source>
        <dbReference type="SAM" id="SignalP"/>
    </source>
</evidence>
<organism evidence="3 4">
    <name type="scientific">Candidatus Accumulibacter phosphatis</name>
    <dbReference type="NCBI Taxonomy" id="327160"/>
    <lineage>
        <taxon>Bacteria</taxon>
        <taxon>Pseudomonadati</taxon>
        <taxon>Pseudomonadota</taxon>
        <taxon>Betaproteobacteria</taxon>
        <taxon>Candidatus Accumulibacter</taxon>
    </lineage>
</organism>
<comment type="caution">
    <text evidence="3">The sequence shown here is derived from an EMBL/GenBank/DDBJ whole genome shotgun (WGS) entry which is preliminary data.</text>
</comment>
<keyword evidence="1" id="KW-0732">Signal</keyword>
<gene>
    <name evidence="3" type="ORF">CRU78_18485</name>
</gene>
<feature type="signal peptide" evidence="1">
    <location>
        <begin position="1"/>
        <end position="28"/>
    </location>
</feature>
<dbReference type="NCBIfam" id="TIGR02595">
    <property type="entry name" value="PEP_CTERM"/>
    <property type="match status" value="1"/>
</dbReference>
<feature type="chain" id="PRO_5025679640" description="Ice-binding protein C-terminal domain-containing protein" evidence="1">
    <location>
        <begin position="29"/>
        <end position="241"/>
    </location>
</feature>
<accession>A0A6A7RY12</accession>
<name>A0A6A7RY12_9PROT</name>